<sequence>MKYADGPTVTCEVHIRADRARVWALVTDIHLPARLSPELQRVEWIDGAAGPAVGAAFAGYNRHPLLGEWRTVSRVVELHEPRVFGWVVLDQDGRFAGSGPAPDEPMATWRFELEPDVSGTRLRQSVRVGPGRSGVSLAIDRMPDREEEVVAHRLGELRANIDASLRGMKDLAEADGRPAPGNT</sequence>
<dbReference type="InterPro" id="IPR023393">
    <property type="entry name" value="START-like_dom_sf"/>
</dbReference>
<comment type="caution">
    <text evidence="1">The sequence shown here is derived from an EMBL/GenBank/DDBJ whole genome shotgun (WGS) entry which is preliminary data.</text>
</comment>
<dbReference type="AlphaFoldDB" id="A0A926L074"/>
<dbReference type="CDD" id="cd07812">
    <property type="entry name" value="SRPBCC"/>
    <property type="match status" value="1"/>
</dbReference>
<dbReference type="RefSeq" id="WP_188181094.1">
    <property type="nucleotide sequence ID" value="NZ_JACVQF010000186.1"/>
</dbReference>
<reference evidence="1" key="1">
    <citation type="submission" date="2020-09" db="EMBL/GenBank/DDBJ databases">
        <title>Streptomyces grisecoloratus sp. nov., isolated from cotton soil.</title>
        <authorList>
            <person name="Xing L."/>
        </authorList>
    </citation>
    <scope>NUCLEOTIDE SEQUENCE</scope>
    <source>
        <strain evidence="1">TRM S81-3</strain>
    </source>
</reference>
<evidence type="ECO:0000313" key="1">
    <source>
        <dbReference type="EMBL" id="MBD0420090.1"/>
    </source>
</evidence>
<name>A0A926L074_9ACTN</name>
<dbReference type="Proteomes" id="UP000621210">
    <property type="component" value="Unassembled WGS sequence"/>
</dbReference>
<dbReference type="EMBL" id="JACVQF010000186">
    <property type="protein sequence ID" value="MBD0420090.1"/>
    <property type="molecule type" value="Genomic_DNA"/>
</dbReference>
<accession>A0A926L074</accession>
<proteinExistence type="predicted"/>
<dbReference type="Pfam" id="PF10604">
    <property type="entry name" value="Polyketide_cyc2"/>
    <property type="match status" value="1"/>
</dbReference>
<organism evidence="1 2">
    <name type="scientific">Streptomyces griseicoloratus</name>
    <dbReference type="NCBI Taxonomy" id="2752516"/>
    <lineage>
        <taxon>Bacteria</taxon>
        <taxon>Bacillati</taxon>
        <taxon>Actinomycetota</taxon>
        <taxon>Actinomycetes</taxon>
        <taxon>Kitasatosporales</taxon>
        <taxon>Streptomycetaceae</taxon>
        <taxon>Streptomyces</taxon>
    </lineage>
</organism>
<dbReference type="Gene3D" id="3.30.530.20">
    <property type="match status" value="1"/>
</dbReference>
<evidence type="ECO:0000313" key="2">
    <source>
        <dbReference type="Proteomes" id="UP000621210"/>
    </source>
</evidence>
<dbReference type="InterPro" id="IPR019587">
    <property type="entry name" value="Polyketide_cyclase/dehydratase"/>
</dbReference>
<keyword evidence="2" id="KW-1185">Reference proteome</keyword>
<protein>
    <submittedName>
        <fullName evidence="1">SRPBCC family protein</fullName>
    </submittedName>
</protein>
<reference evidence="1" key="2">
    <citation type="submission" date="2020-09" db="EMBL/GenBank/DDBJ databases">
        <authorList>
            <person name="Luo X."/>
        </authorList>
    </citation>
    <scope>NUCLEOTIDE SEQUENCE</scope>
    <source>
        <strain evidence="1">TRM S81-3</strain>
    </source>
</reference>
<dbReference type="SUPFAM" id="SSF55961">
    <property type="entry name" value="Bet v1-like"/>
    <property type="match status" value="1"/>
</dbReference>
<gene>
    <name evidence="1" type="ORF">H0H10_13080</name>
</gene>